<dbReference type="CDD" id="cd23431">
    <property type="entry name" value="beta-trefoil_Ricin_AtEULS3-like"/>
    <property type="match status" value="1"/>
</dbReference>
<name>A0A843X1N8_COLES</name>
<feature type="region of interest" description="Disordered" evidence="1">
    <location>
        <begin position="1"/>
        <end position="139"/>
    </location>
</feature>
<dbReference type="SUPFAM" id="SSF50370">
    <property type="entry name" value="Ricin B-like lectins"/>
    <property type="match status" value="1"/>
</dbReference>
<evidence type="ECO:0000313" key="2">
    <source>
        <dbReference type="EMBL" id="MQM09140.1"/>
    </source>
</evidence>
<feature type="compositionally biased region" description="Basic and acidic residues" evidence="1">
    <location>
        <begin position="21"/>
        <end position="30"/>
    </location>
</feature>
<organism evidence="2 3">
    <name type="scientific">Colocasia esculenta</name>
    <name type="common">Wild taro</name>
    <name type="synonym">Arum esculentum</name>
    <dbReference type="NCBI Taxonomy" id="4460"/>
    <lineage>
        <taxon>Eukaryota</taxon>
        <taxon>Viridiplantae</taxon>
        <taxon>Streptophyta</taxon>
        <taxon>Embryophyta</taxon>
        <taxon>Tracheophyta</taxon>
        <taxon>Spermatophyta</taxon>
        <taxon>Magnoliopsida</taxon>
        <taxon>Liliopsida</taxon>
        <taxon>Araceae</taxon>
        <taxon>Aroideae</taxon>
        <taxon>Colocasieae</taxon>
        <taxon>Colocasia</taxon>
    </lineage>
</organism>
<dbReference type="PANTHER" id="PTHR31257:SF2">
    <property type="entry name" value="RICIN B-LIKE LECTIN EULS3"/>
    <property type="match status" value="1"/>
</dbReference>
<dbReference type="AlphaFoldDB" id="A0A843X1N8"/>
<protein>
    <submittedName>
        <fullName evidence="2">Uncharacterized protein</fullName>
    </submittedName>
</protein>
<dbReference type="PANTHER" id="PTHR31257">
    <property type="entry name" value="RICIN B-LIKE LECTIN EULS3"/>
    <property type="match status" value="1"/>
</dbReference>
<accession>A0A843X1N8</accession>
<dbReference type="Gene3D" id="2.80.10.50">
    <property type="match status" value="1"/>
</dbReference>
<feature type="compositionally biased region" description="Gly residues" evidence="1">
    <location>
        <begin position="111"/>
        <end position="122"/>
    </location>
</feature>
<dbReference type="Proteomes" id="UP000652761">
    <property type="component" value="Unassembled WGS sequence"/>
</dbReference>
<keyword evidence="3" id="KW-1185">Reference proteome</keyword>
<evidence type="ECO:0000256" key="1">
    <source>
        <dbReference type="SAM" id="MobiDB-lite"/>
    </source>
</evidence>
<dbReference type="InterPro" id="IPR035992">
    <property type="entry name" value="Ricin_B-like_lectins"/>
</dbReference>
<proteinExistence type="predicted"/>
<dbReference type="InterPro" id="IPR040249">
    <property type="entry name" value="Ricin_B-like_lectin_EULS3-like"/>
</dbReference>
<feature type="compositionally biased region" description="Basic and acidic residues" evidence="1">
    <location>
        <begin position="97"/>
        <end position="110"/>
    </location>
</feature>
<feature type="compositionally biased region" description="Basic residues" evidence="1">
    <location>
        <begin position="1"/>
        <end position="11"/>
    </location>
</feature>
<reference evidence="2" key="1">
    <citation type="submission" date="2017-07" db="EMBL/GenBank/DDBJ databases">
        <title>Taro Niue Genome Assembly and Annotation.</title>
        <authorList>
            <person name="Atibalentja N."/>
            <person name="Keating K."/>
            <person name="Fields C.J."/>
        </authorList>
    </citation>
    <scope>NUCLEOTIDE SEQUENCE</scope>
    <source>
        <strain evidence="2">Niue_2</strain>
        <tissue evidence="2">Leaf</tissue>
    </source>
</reference>
<dbReference type="EMBL" id="NMUH01004299">
    <property type="protein sequence ID" value="MQM09140.1"/>
    <property type="molecule type" value="Genomic_DNA"/>
</dbReference>
<sequence>MEFPFGHRHHHGREEEEEEENERRRREEQHYPAPGHQHGHGHPYGEDYQRQPPPPPRYGGGSEGGYCGESPYEQPRPPVSHHEGYETGGGYSGVQHVAHEVRPEQHRGEEQGGGGYGGGHHGGPFSFAHHGSHGGSSGISAKRTVRIYTKATENYSLSVRDGKHWIKDEKFSTKVKDEEGLPSFALVNKVTGEAIKHSVGATHPVQLVPYNPDFLDESILWTESHDTGEGFRCIRMVNNIRLNFDAFHGDKDHGGVHDGTTVVLWEWMKGENQRWKVVPYCKLSPLSLL</sequence>
<dbReference type="OrthoDB" id="7769065at2759"/>
<feature type="compositionally biased region" description="Gly residues" evidence="1">
    <location>
        <begin position="58"/>
        <end position="67"/>
    </location>
</feature>
<gene>
    <name evidence="2" type="ORF">Taro_042005</name>
</gene>
<comment type="caution">
    <text evidence="2">The sequence shown here is derived from an EMBL/GenBank/DDBJ whole genome shotgun (WGS) entry which is preliminary data.</text>
</comment>
<evidence type="ECO:0000313" key="3">
    <source>
        <dbReference type="Proteomes" id="UP000652761"/>
    </source>
</evidence>